<evidence type="ECO:0000256" key="2">
    <source>
        <dbReference type="ARBA" id="ARBA00022614"/>
    </source>
</evidence>
<dbReference type="EMBL" id="HG739239">
    <property type="protein sequence ID" value="CDP17355.1"/>
    <property type="molecule type" value="Genomic_DNA"/>
</dbReference>
<dbReference type="Pfam" id="PF25019">
    <property type="entry name" value="LRR_R13L1-DRL21"/>
    <property type="match status" value="1"/>
</dbReference>
<dbReference type="PANTHER" id="PTHR47186">
    <property type="entry name" value="LEUCINE-RICH REPEAT-CONTAINING PROTEIN 57"/>
    <property type="match status" value="1"/>
</dbReference>
<dbReference type="FunFam" id="1.10.10.10:FF:000322">
    <property type="entry name" value="Probable disease resistance protein At1g63360"/>
    <property type="match status" value="1"/>
</dbReference>
<proteinExistence type="inferred from homology"/>
<dbReference type="AlphaFoldDB" id="A0A068V9C6"/>
<dbReference type="GO" id="GO:0051707">
    <property type="term" value="P:response to other organism"/>
    <property type="evidence" value="ECO:0007669"/>
    <property type="project" value="UniProtKB-ARBA"/>
</dbReference>
<dbReference type="InterPro" id="IPR036388">
    <property type="entry name" value="WH-like_DNA-bd_sf"/>
</dbReference>
<evidence type="ECO:0000259" key="8">
    <source>
        <dbReference type="Pfam" id="PF23559"/>
    </source>
</evidence>
<keyword evidence="11" id="KW-1185">Reference proteome</keyword>
<evidence type="ECO:0000313" key="10">
    <source>
        <dbReference type="EMBL" id="CDP17355.1"/>
    </source>
</evidence>
<dbReference type="Proteomes" id="UP000295252">
    <property type="component" value="Chromosome I"/>
</dbReference>
<evidence type="ECO:0000256" key="4">
    <source>
        <dbReference type="ARBA" id="ARBA00022741"/>
    </source>
</evidence>
<dbReference type="InParanoid" id="A0A068V9C6"/>
<keyword evidence="3" id="KW-0677">Repeat</keyword>
<dbReference type="InterPro" id="IPR041118">
    <property type="entry name" value="Rx_N"/>
</dbReference>
<dbReference type="OMA" id="CDIEREQ"/>
<dbReference type="Gene3D" id="1.20.5.4130">
    <property type="match status" value="1"/>
</dbReference>
<evidence type="ECO:0000256" key="3">
    <source>
        <dbReference type="ARBA" id="ARBA00022737"/>
    </source>
</evidence>
<evidence type="ECO:0000256" key="5">
    <source>
        <dbReference type="ARBA" id="ARBA00022821"/>
    </source>
</evidence>
<dbReference type="InterPro" id="IPR001611">
    <property type="entry name" value="Leu-rich_rpt"/>
</dbReference>
<dbReference type="InterPro" id="IPR027417">
    <property type="entry name" value="P-loop_NTPase"/>
</dbReference>
<evidence type="ECO:0000259" key="9">
    <source>
        <dbReference type="Pfam" id="PF25019"/>
    </source>
</evidence>
<feature type="domain" description="Disease resistance protein winged helix" evidence="8">
    <location>
        <begin position="174"/>
        <end position="244"/>
    </location>
</feature>
<dbReference type="GO" id="GO:0043531">
    <property type="term" value="F:ADP binding"/>
    <property type="evidence" value="ECO:0007669"/>
    <property type="project" value="InterPro"/>
</dbReference>
<reference evidence="11" key="1">
    <citation type="journal article" date="2014" name="Science">
        <title>The coffee genome provides insight into the convergent evolution of caffeine biosynthesis.</title>
        <authorList>
            <person name="Denoeud F."/>
            <person name="Carretero-Paulet L."/>
            <person name="Dereeper A."/>
            <person name="Droc G."/>
            <person name="Guyot R."/>
            <person name="Pietrella M."/>
            <person name="Zheng C."/>
            <person name="Alberti A."/>
            <person name="Anthony F."/>
            <person name="Aprea G."/>
            <person name="Aury J.M."/>
            <person name="Bento P."/>
            <person name="Bernard M."/>
            <person name="Bocs S."/>
            <person name="Campa C."/>
            <person name="Cenci A."/>
            <person name="Combes M.C."/>
            <person name="Crouzillat D."/>
            <person name="Da Silva C."/>
            <person name="Daddiego L."/>
            <person name="De Bellis F."/>
            <person name="Dussert S."/>
            <person name="Garsmeur O."/>
            <person name="Gayraud T."/>
            <person name="Guignon V."/>
            <person name="Jahn K."/>
            <person name="Jamilloux V."/>
            <person name="Joet T."/>
            <person name="Labadie K."/>
            <person name="Lan T."/>
            <person name="Leclercq J."/>
            <person name="Lepelley M."/>
            <person name="Leroy T."/>
            <person name="Li L.T."/>
            <person name="Librado P."/>
            <person name="Lopez L."/>
            <person name="Munoz A."/>
            <person name="Noel B."/>
            <person name="Pallavicini A."/>
            <person name="Perrotta G."/>
            <person name="Poncet V."/>
            <person name="Pot D."/>
            <person name="Priyono X."/>
            <person name="Rigoreau M."/>
            <person name="Rouard M."/>
            <person name="Rozas J."/>
            <person name="Tranchant-Dubreuil C."/>
            <person name="VanBuren R."/>
            <person name="Zhang Q."/>
            <person name="Andrade A.C."/>
            <person name="Argout X."/>
            <person name="Bertrand B."/>
            <person name="de Kochko A."/>
            <person name="Graziosi G."/>
            <person name="Henry R.J."/>
            <person name="Jayarama X."/>
            <person name="Ming R."/>
            <person name="Nagai C."/>
            <person name="Rounsley S."/>
            <person name="Sankoff D."/>
            <person name="Giuliano G."/>
            <person name="Albert V.A."/>
            <person name="Wincker P."/>
            <person name="Lashermes P."/>
        </authorList>
    </citation>
    <scope>NUCLEOTIDE SEQUENCE [LARGE SCALE GENOMIC DNA]</scope>
    <source>
        <strain evidence="11">cv. DH200-94</strain>
    </source>
</reference>
<keyword evidence="5" id="KW-0611">Plant defense</keyword>
<organism evidence="10 11">
    <name type="scientific">Coffea canephora</name>
    <name type="common">Robusta coffee</name>
    <dbReference type="NCBI Taxonomy" id="49390"/>
    <lineage>
        <taxon>Eukaryota</taxon>
        <taxon>Viridiplantae</taxon>
        <taxon>Streptophyta</taxon>
        <taxon>Embryophyta</taxon>
        <taxon>Tracheophyta</taxon>
        <taxon>Spermatophyta</taxon>
        <taxon>Magnoliopsida</taxon>
        <taxon>eudicotyledons</taxon>
        <taxon>Gunneridae</taxon>
        <taxon>Pentapetalae</taxon>
        <taxon>asterids</taxon>
        <taxon>lamiids</taxon>
        <taxon>Gentianales</taxon>
        <taxon>Rubiaceae</taxon>
        <taxon>Ixoroideae</taxon>
        <taxon>Gardenieae complex</taxon>
        <taxon>Bertiereae - Coffeeae clade</taxon>
        <taxon>Coffeeae</taxon>
        <taxon>Coffea</taxon>
    </lineage>
</organism>
<evidence type="ECO:0000259" key="7">
    <source>
        <dbReference type="Pfam" id="PF18052"/>
    </source>
</evidence>
<accession>A0A068V9C6</accession>
<evidence type="ECO:0000313" key="11">
    <source>
        <dbReference type="Proteomes" id="UP000295252"/>
    </source>
</evidence>
<dbReference type="Gramene" id="CDP17355">
    <property type="protein sequence ID" value="CDP17355"/>
    <property type="gene ID" value="GSCOC_T00009697001"/>
</dbReference>
<dbReference type="GO" id="GO:0005524">
    <property type="term" value="F:ATP binding"/>
    <property type="evidence" value="ECO:0007669"/>
    <property type="project" value="UniProtKB-KW"/>
</dbReference>
<keyword evidence="6" id="KW-0067">ATP-binding</keyword>
<keyword evidence="2" id="KW-0433">Leucine-rich repeat</keyword>
<dbReference type="Pfam" id="PF13855">
    <property type="entry name" value="LRR_8"/>
    <property type="match status" value="1"/>
</dbReference>
<gene>
    <name evidence="10" type="ORF">GSCOC_T00009697001</name>
</gene>
<evidence type="ECO:0000256" key="6">
    <source>
        <dbReference type="ARBA" id="ARBA00022840"/>
    </source>
</evidence>
<evidence type="ECO:0000256" key="1">
    <source>
        <dbReference type="ARBA" id="ARBA00008894"/>
    </source>
</evidence>
<dbReference type="Gene3D" id="3.80.10.10">
    <property type="entry name" value="Ribonuclease Inhibitor"/>
    <property type="match status" value="2"/>
</dbReference>
<dbReference type="Gene3D" id="1.10.10.10">
    <property type="entry name" value="Winged helix-like DNA-binding domain superfamily/Winged helix DNA-binding domain"/>
    <property type="match status" value="1"/>
</dbReference>
<dbReference type="SUPFAM" id="SSF52540">
    <property type="entry name" value="P-loop containing nucleoside triphosphate hydrolases"/>
    <property type="match status" value="1"/>
</dbReference>
<dbReference type="InterPro" id="IPR056789">
    <property type="entry name" value="LRR_R13L1-DRL21"/>
</dbReference>
<keyword evidence="4" id="KW-0547">Nucleotide-binding</keyword>
<dbReference type="GO" id="GO:0006952">
    <property type="term" value="P:defense response"/>
    <property type="evidence" value="ECO:0007669"/>
    <property type="project" value="UniProtKB-KW"/>
</dbReference>
<dbReference type="PANTHER" id="PTHR47186:SF3">
    <property type="entry name" value="OS09G0267800 PROTEIN"/>
    <property type="match status" value="1"/>
</dbReference>
<comment type="similarity">
    <text evidence="1">Belongs to the disease resistance NB-LRR family.</text>
</comment>
<dbReference type="SUPFAM" id="SSF52058">
    <property type="entry name" value="L domain-like"/>
    <property type="match status" value="1"/>
</dbReference>
<protein>
    <submittedName>
        <fullName evidence="10">Uncharacterized protein</fullName>
    </submittedName>
</protein>
<name>A0A068V9C6_COFCA</name>
<feature type="domain" description="Disease resistance N-terminal" evidence="7">
    <location>
        <begin position="11"/>
        <end position="88"/>
    </location>
</feature>
<dbReference type="PhylomeDB" id="A0A068V9C6"/>
<dbReference type="Pfam" id="PF18052">
    <property type="entry name" value="Rx_N"/>
    <property type="match status" value="1"/>
</dbReference>
<dbReference type="InterPro" id="IPR058922">
    <property type="entry name" value="WHD_DRP"/>
</dbReference>
<sequence length="760" mass="85933">MADALVGATITRTLEKAIALATDQVGMVIGFKNDLERFKDSAAMILAFLADAEEKKPMQRAVQLWLKRLERVSFDADNVLDELNYHNLFPSGEKPEELRVIRKKLTNRCGGLPLAASVIGGLLRIKRKEEWLSAVEKGIMSLTGDENSVLQILKLSFDNLPSLAIKKCFVYCSIFGKDCDIEREQIIQLWMAEGFLESNLNNQTVMEEIGHKYFSILLQSSLIQEVRKEEIICGRMHDLVHDLAESFWRSKCIDLENGIADNSSEVRHLVLDSIEGKTSKISKDMSRSLRTLFLGSSISSDMLSKFKYLHVLNLSRAKIEVVPTSTGKLIHLRYLDLSDSRIKTLPECLLRLYNLQTLRMYSCPALKDLPEGMSSLINLRHLGYYNDAKFLMPKHIGLLTCLQTLKFFNVGEEKGRHIEELGCLENLRGGLEIRNLEQVNGKEGAQQANLFGKVNLHELHFKWGRTRDSDSDDENVLEGLQPHPNLQVLVIENYIGDHFPSWFMNLSASFRLTRLCLTDCRRCTEIPALGQLPLLQDLKLLGLQTVRSIGLSFYGISDHSTLGRYSTASQGPRNLFPALKNLYLGNMRNLIEWMEPTAKPVGFEQVEVFPILETLTISNCTQLTTAPSHFPSLKKLTVKNSYQFLPVQNILSKVTSLLTLSITGMDDLTCVSNLLVHNNKNLQSLRLQTCPNLKELPEDLYEFWSLQTLSIDGCPSLEAFPFPSALAQLTSFQRLMIICHCDRLKVYQVKCWSHANPSGC</sequence>
<dbReference type="InterPro" id="IPR032675">
    <property type="entry name" value="LRR_dom_sf"/>
</dbReference>
<dbReference type="Pfam" id="PF23559">
    <property type="entry name" value="WHD_DRP"/>
    <property type="match status" value="1"/>
</dbReference>
<feature type="domain" description="R13L1/DRL21-like LRR repeat region" evidence="9">
    <location>
        <begin position="418"/>
        <end position="541"/>
    </location>
</feature>